<reference evidence="1 2" key="1">
    <citation type="submission" date="2007-07" db="EMBL/GenBank/DDBJ databases">
        <title>Complete sequence of chromosome of Xanthobacter autotrophicus Py2.</title>
        <authorList>
            <consortium name="US DOE Joint Genome Institute"/>
            <person name="Copeland A."/>
            <person name="Lucas S."/>
            <person name="Lapidus A."/>
            <person name="Barry K."/>
            <person name="Glavina del Rio T."/>
            <person name="Hammon N."/>
            <person name="Israni S."/>
            <person name="Dalin E."/>
            <person name="Tice H."/>
            <person name="Pitluck S."/>
            <person name="Sims D."/>
            <person name="Brettin T."/>
            <person name="Bruce D."/>
            <person name="Detter J.C."/>
            <person name="Han C."/>
            <person name="Tapia R."/>
            <person name="Brainard J."/>
            <person name="Schmutz J."/>
            <person name="Larimer F."/>
            <person name="Land M."/>
            <person name="Hauser L."/>
            <person name="Kyrpides N."/>
            <person name="Kim E."/>
            <person name="Ensigns S.A."/>
            <person name="Richardson P."/>
        </authorList>
    </citation>
    <scope>NUCLEOTIDE SEQUENCE [LARGE SCALE GENOMIC DNA]</scope>
    <source>
        <strain evidence="2">ATCC BAA-1158 / Py2</strain>
    </source>
</reference>
<dbReference type="STRING" id="78245.Xaut_4028"/>
<dbReference type="HOGENOM" id="CLU_2262721_0_0_5"/>
<accession>A7IMK7</accession>
<proteinExistence type="predicted"/>
<evidence type="ECO:0000313" key="1">
    <source>
        <dbReference type="EMBL" id="ABS69250.1"/>
    </source>
</evidence>
<organism evidence="1 2">
    <name type="scientific">Xanthobacter autotrophicus (strain ATCC BAA-1158 / Py2)</name>
    <dbReference type="NCBI Taxonomy" id="78245"/>
    <lineage>
        <taxon>Bacteria</taxon>
        <taxon>Pseudomonadati</taxon>
        <taxon>Pseudomonadota</taxon>
        <taxon>Alphaproteobacteria</taxon>
        <taxon>Hyphomicrobiales</taxon>
        <taxon>Xanthobacteraceae</taxon>
        <taxon>Xanthobacter</taxon>
    </lineage>
</organism>
<dbReference type="Proteomes" id="UP000002417">
    <property type="component" value="Chromosome"/>
</dbReference>
<keyword evidence="2" id="KW-1185">Reference proteome</keyword>
<evidence type="ECO:0000313" key="2">
    <source>
        <dbReference type="Proteomes" id="UP000002417"/>
    </source>
</evidence>
<gene>
    <name evidence="1" type="ordered locus">Xaut_4028</name>
</gene>
<name>A7IMK7_XANP2</name>
<dbReference type="EMBL" id="CP000781">
    <property type="protein sequence ID" value="ABS69250.1"/>
    <property type="molecule type" value="Genomic_DNA"/>
</dbReference>
<dbReference type="AlphaFoldDB" id="A7IMK7"/>
<protein>
    <submittedName>
        <fullName evidence="1">Uncharacterized protein</fullName>
    </submittedName>
</protein>
<sequence length="103" mass="10970">MHARSLAAALVEGPATVNFKAHFAGLAGRELTSMSGRQLPFEGHVARQDAISLATVIEAGGIDANLPEILHPLLEPLYALFDFFQLPAALVANQTAAMRGTRF</sequence>
<dbReference type="KEGG" id="xau:Xaut_4028"/>